<feature type="transmembrane region" description="Helical" evidence="6">
    <location>
        <begin position="109"/>
        <end position="129"/>
    </location>
</feature>
<dbReference type="GO" id="GO:0043190">
    <property type="term" value="C:ATP-binding cassette (ABC) transporter complex"/>
    <property type="evidence" value="ECO:0007669"/>
    <property type="project" value="InterPro"/>
</dbReference>
<dbReference type="PANTHER" id="PTHR43723:SF1">
    <property type="entry name" value="COBALT TRANSPORT PROTEIN CBIQ"/>
    <property type="match status" value="1"/>
</dbReference>
<reference evidence="7" key="2">
    <citation type="submission" date="2021-04" db="EMBL/GenBank/DDBJ databases">
        <authorList>
            <person name="Gilroy R."/>
        </authorList>
    </citation>
    <scope>NUCLEOTIDE SEQUENCE</scope>
    <source>
        <strain evidence="7">ChiSjej1B19-5720</strain>
    </source>
</reference>
<dbReference type="Proteomes" id="UP000823842">
    <property type="component" value="Unassembled WGS sequence"/>
</dbReference>
<comment type="caution">
    <text evidence="7">The sequence shown here is derived from an EMBL/GenBank/DDBJ whole genome shotgun (WGS) entry which is preliminary data.</text>
</comment>
<comment type="subcellular location">
    <subcellularLocation>
        <location evidence="1">Cell membrane</location>
        <topology evidence="1">Multi-pass membrane protein</topology>
    </subcellularLocation>
</comment>
<keyword evidence="4 6" id="KW-1133">Transmembrane helix</keyword>
<keyword evidence="2" id="KW-1003">Cell membrane</keyword>
<feature type="transmembrane region" description="Helical" evidence="6">
    <location>
        <begin position="66"/>
        <end position="85"/>
    </location>
</feature>
<protein>
    <submittedName>
        <fullName evidence="7">Cobalt ECF transporter T component CbiQ</fullName>
    </submittedName>
</protein>
<dbReference type="CDD" id="cd16914">
    <property type="entry name" value="EcfT"/>
    <property type="match status" value="1"/>
</dbReference>
<organism evidence="7 8">
    <name type="scientific">Candidatus Blautia faecavium</name>
    <dbReference type="NCBI Taxonomy" id="2838487"/>
    <lineage>
        <taxon>Bacteria</taxon>
        <taxon>Bacillati</taxon>
        <taxon>Bacillota</taxon>
        <taxon>Clostridia</taxon>
        <taxon>Lachnospirales</taxon>
        <taxon>Lachnospiraceae</taxon>
        <taxon>Blautia</taxon>
    </lineage>
</organism>
<dbReference type="PANTHER" id="PTHR43723">
    <property type="entry name" value="COBALT TRANSPORT PROTEIN CBIQ"/>
    <property type="match status" value="1"/>
</dbReference>
<evidence type="ECO:0000256" key="4">
    <source>
        <dbReference type="ARBA" id="ARBA00022989"/>
    </source>
</evidence>
<evidence type="ECO:0000313" key="7">
    <source>
        <dbReference type="EMBL" id="HJB27959.1"/>
    </source>
</evidence>
<dbReference type="AlphaFoldDB" id="A0A9D2RVY8"/>
<dbReference type="Pfam" id="PF02361">
    <property type="entry name" value="CbiQ"/>
    <property type="match status" value="1"/>
</dbReference>
<evidence type="ECO:0000256" key="3">
    <source>
        <dbReference type="ARBA" id="ARBA00022692"/>
    </source>
</evidence>
<proteinExistence type="predicted"/>
<dbReference type="EMBL" id="DWYZ01000084">
    <property type="protein sequence ID" value="HJB27959.1"/>
    <property type="molecule type" value="Genomic_DNA"/>
</dbReference>
<evidence type="ECO:0000256" key="1">
    <source>
        <dbReference type="ARBA" id="ARBA00004651"/>
    </source>
</evidence>
<feature type="transmembrane region" description="Helical" evidence="6">
    <location>
        <begin position="150"/>
        <end position="175"/>
    </location>
</feature>
<gene>
    <name evidence="7" type="primary">cbiQ</name>
    <name evidence="7" type="ORF">IAA06_04100</name>
</gene>
<dbReference type="GO" id="GO:0006824">
    <property type="term" value="P:cobalt ion transport"/>
    <property type="evidence" value="ECO:0007669"/>
    <property type="project" value="InterPro"/>
</dbReference>
<evidence type="ECO:0000313" key="8">
    <source>
        <dbReference type="Proteomes" id="UP000823842"/>
    </source>
</evidence>
<evidence type="ECO:0000256" key="6">
    <source>
        <dbReference type="SAM" id="Phobius"/>
    </source>
</evidence>
<feature type="transmembrane region" description="Helical" evidence="6">
    <location>
        <begin position="22"/>
        <end position="54"/>
    </location>
</feature>
<accession>A0A9D2RVY8</accession>
<feature type="transmembrane region" description="Helical" evidence="6">
    <location>
        <begin position="236"/>
        <end position="253"/>
    </location>
</feature>
<evidence type="ECO:0000256" key="2">
    <source>
        <dbReference type="ARBA" id="ARBA00022475"/>
    </source>
</evidence>
<keyword evidence="5 6" id="KW-0472">Membrane</keyword>
<dbReference type="InterPro" id="IPR052770">
    <property type="entry name" value="Cobalt_transport_CbiQ"/>
</dbReference>
<dbReference type="InterPro" id="IPR012809">
    <property type="entry name" value="ECF_CbiQ"/>
</dbReference>
<sequence>MITIDKLCYQSKLRYENAGEKFAFSVITLCICVVSRSIEVSCIVLAASGILTVWKGGVPLWRYIRFLTLPLAFLFVSTIAIMFNIKKAPLDLFAVPIGSWYLTASTDSFFYAVQLILTALGAVSCLYFLAFTTPVPDILTVLRRIHCPGLLIELMLLIYRFIFILLETASAISTAQNCRLGNKDYRTSMRSFGLLGSILMIRAVSRSNILYDAMEARCYDGQIRVLSENRPPRKKIIAEIVLFDAALLLFAIWRKFFV</sequence>
<reference evidence="7" key="1">
    <citation type="journal article" date="2021" name="PeerJ">
        <title>Extensive microbial diversity within the chicken gut microbiome revealed by metagenomics and culture.</title>
        <authorList>
            <person name="Gilroy R."/>
            <person name="Ravi A."/>
            <person name="Getino M."/>
            <person name="Pursley I."/>
            <person name="Horton D.L."/>
            <person name="Alikhan N.F."/>
            <person name="Baker D."/>
            <person name="Gharbi K."/>
            <person name="Hall N."/>
            <person name="Watson M."/>
            <person name="Adriaenssens E.M."/>
            <person name="Foster-Nyarko E."/>
            <person name="Jarju S."/>
            <person name="Secka A."/>
            <person name="Antonio M."/>
            <person name="Oren A."/>
            <person name="Chaudhuri R.R."/>
            <person name="La Ragione R."/>
            <person name="Hildebrand F."/>
            <person name="Pallen M.J."/>
        </authorList>
    </citation>
    <scope>NUCLEOTIDE SEQUENCE</scope>
    <source>
        <strain evidence="7">ChiSjej1B19-5720</strain>
    </source>
</reference>
<dbReference type="NCBIfam" id="TIGR02454">
    <property type="entry name" value="ECF_T_CbiQ"/>
    <property type="match status" value="1"/>
</dbReference>
<keyword evidence="3 6" id="KW-0812">Transmembrane</keyword>
<name>A0A9D2RVY8_9FIRM</name>
<evidence type="ECO:0000256" key="5">
    <source>
        <dbReference type="ARBA" id="ARBA00023136"/>
    </source>
</evidence>
<dbReference type="InterPro" id="IPR003339">
    <property type="entry name" value="ABC/ECF_trnsptr_transmembrane"/>
</dbReference>